<sequence length="648" mass="70955">MTDFTRLNPAADEKDVASERPICFRGPDSCPVTVRVRDEQAVIADTAQTGWSVISTVVGSERDYCVFPTDLTKRWADGEVIKVKVTCTTPAVETSWIFTARVVAEQPFSIYRMIMRSIRQHDERSPGILQRLIEGGGGINDIWKEDIFDPATALPTLFEPANVDDKWIPWLLAIVGFTRDLNFDATEDELRQIIGDAVLYWNTKPSEDVINKAIRLVSGNRFRIRNFFDLVFKTDETRVTENLGGLDPNTLVTEIVDVSGTKLTTQGVFPQEFTIADVDLPDFKATDEYHTLILEGHPAVDDGIFAIDKLTIGTKKGKIKNQFFSSATAVEGPWKLLGVHSDFTIEIRLVDQGTGTVGYDNGTAAFTVGATILGATSKATAIITAITGTTEEGTLTVRKIRGRFQPFEVLTDSATGVAKTTEVLVVSINRQLIEFLMNLPRVSSERFDVAYITFLDQFLTPLDLDQWTITGAGSITVPTPGGEAIITGVVDMVTSEPDSPSWDDVDIAWKLQGKGPGLTRLVFGRTDASNYYFIEVDYGTSIILPGSVRLFKFVAGVPTALVAAVTVTAIVPDIDFLVRVDMIKVSSDTSIRVRVDGDEQIDVLDSPGAFQKGSVGMVQTGSPNPAVKVKLIEVMNLPIEVNRVGRNP</sequence>
<dbReference type="AlphaFoldDB" id="A0A0F9WRQ2"/>
<dbReference type="EMBL" id="LAZR01000215">
    <property type="protein sequence ID" value="KKN81438.1"/>
    <property type="molecule type" value="Genomic_DNA"/>
</dbReference>
<reference evidence="1" key="1">
    <citation type="journal article" date="2015" name="Nature">
        <title>Complex archaea that bridge the gap between prokaryotes and eukaryotes.</title>
        <authorList>
            <person name="Spang A."/>
            <person name="Saw J.H."/>
            <person name="Jorgensen S.L."/>
            <person name="Zaremba-Niedzwiedzka K."/>
            <person name="Martijn J."/>
            <person name="Lind A.E."/>
            <person name="van Eijk R."/>
            <person name="Schleper C."/>
            <person name="Guy L."/>
            <person name="Ettema T.J."/>
        </authorList>
    </citation>
    <scope>NUCLEOTIDE SEQUENCE</scope>
</reference>
<comment type="caution">
    <text evidence="1">The sequence shown here is derived from an EMBL/GenBank/DDBJ whole genome shotgun (WGS) entry which is preliminary data.</text>
</comment>
<dbReference type="Gene3D" id="2.60.120.560">
    <property type="entry name" value="Exo-inulinase, domain 1"/>
    <property type="match status" value="1"/>
</dbReference>
<protein>
    <submittedName>
        <fullName evidence="1">Uncharacterized protein</fullName>
    </submittedName>
</protein>
<gene>
    <name evidence="1" type="ORF">LCGC14_0320510</name>
</gene>
<accession>A0A0F9WRQ2</accession>
<proteinExistence type="predicted"/>
<evidence type="ECO:0000313" key="1">
    <source>
        <dbReference type="EMBL" id="KKN81438.1"/>
    </source>
</evidence>
<name>A0A0F9WRQ2_9ZZZZ</name>
<organism evidence="1">
    <name type="scientific">marine sediment metagenome</name>
    <dbReference type="NCBI Taxonomy" id="412755"/>
    <lineage>
        <taxon>unclassified sequences</taxon>
        <taxon>metagenomes</taxon>
        <taxon>ecological metagenomes</taxon>
    </lineage>
</organism>